<feature type="compositionally biased region" description="Gly residues" evidence="1">
    <location>
        <begin position="67"/>
        <end position="81"/>
    </location>
</feature>
<feature type="signal peptide" evidence="2">
    <location>
        <begin position="1"/>
        <end position="24"/>
    </location>
</feature>
<evidence type="ECO:0000256" key="2">
    <source>
        <dbReference type="SAM" id="SignalP"/>
    </source>
</evidence>
<keyword evidence="2" id="KW-0732">Signal</keyword>
<dbReference type="Proteomes" id="UP001150569">
    <property type="component" value="Unassembled WGS sequence"/>
</dbReference>
<dbReference type="AlphaFoldDB" id="A0A9W8E097"/>
<comment type="caution">
    <text evidence="3">The sequence shown here is derived from an EMBL/GenBank/DDBJ whole genome shotgun (WGS) entry which is preliminary data.</text>
</comment>
<proteinExistence type="predicted"/>
<sequence>MLVSSRLTVALFVVLQVIALTATAKKTTSTKTITTTTRTSTTAFPTPATTNAPSAIPNQGGTDPLSSGGGGSVGLGGGFHW</sequence>
<feature type="region of interest" description="Disordered" evidence="1">
    <location>
        <begin position="36"/>
        <end position="81"/>
    </location>
</feature>
<organism evidence="3 4">
    <name type="scientific">Tieghemiomyces parasiticus</name>
    <dbReference type="NCBI Taxonomy" id="78921"/>
    <lineage>
        <taxon>Eukaryota</taxon>
        <taxon>Fungi</taxon>
        <taxon>Fungi incertae sedis</taxon>
        <taxon>Zoopagomycota</taxon>
        <taxon>Kickxellomycotina</taxon>
        <taxon>Dimargaritomycetes</taxon>
        <taxon>Dimargaritales</taxon>
        <taxon>Dimargaritaceae</taxon>
        <taxon>Tieghemiomyces</taxon>
    </lineage>
</organism>
<feature type="compositionally biased region" description="Low complexity" evidence="1">
    <location>
        <begin position="36"/>
        <end position="56"/>
    </location>
</feature>
<name>A0A9W8E097_9FUNG</name>
<accession>A0A9W8E097</accession>
<evidence type="ECO:0000313" key="3">
    <source>
        <dbReference type="EMBL" id="KAJ1926926.1"/>
    </source>
</evidence>
<gene>
    <name evidence="3" type="ORF">IWQ60_003365</name>
</gene>
<protein>
    <submittedName>
        <fullName evidence="3">Uncharacterized protein</fullName>
    </submittedName>
</protein>
<evidence type="ECO:0000313" key="4">
    <source>
        <dbReference type="Proteomes" id="UP001150569"/>
    </source>
</evidence>
<feature type="chain" id="PRO_5040750119" evidence="2">
    <location>
        <begin position="25"/>
        <end position="81"/>
    </location>
</feature>
<dbReference type="EMBL" id="JANBPT010000143">
    <property type="protein sequence ID" value="KAJ1926926.1"/>
    <property type="molecule type" value="Genomic_DNA"/>
</dbReference>
<evidence type="ECO:0000256" key="1">
    <source>
        <dbReference type="SAM" id="MobiDB-lite"/>
    </source>
</evidence>
<keyword evidence="4" id="KW-1185">Reference proteome</keyword>
<reference evidence="3" key="1">
    <citation type="submission" date="2022-07" db="EMBL/GenBank/DDBJ databases">
        <title>Phylogenomic reconstructions and comparative analyses of Kickxellomycotina fungi.</title>
        <authorList>
            <person name="Reynolds N.K."/>
            <person name="Stajich J.E."/>
            <person name="Barry K."/>
            <person name="Grigoriev I.V."/>
            <person name="Crous P."/>
            <person name="Smith M.E."/>
        </authorList>
    </citation>
    <scope>NUCLEOTIDE SEQUENCE</scope>
    <source>
        <strain evidence="3">RSA 861</strain>
    </source>
</reference>